<feature type="transmembrane region" description="Helical" evidence="9">
    <location>
        <begin position="158"/>
        <end position="180"/>
    </location>
</feature>
<reference evidence="12 13" key="1">
    <citation type="submission" date="2018-06" db="EMBL/GenBank/DDBJ databases">
        <title>Genomic Encyclopedia of Archaeal and Bacterial Type Strains, Phase II (KMG-II): from individual species to whole genera.</title>
        <authorList>
            <person name="Goeker M."/>
        </authorList>
    </citation>
    <scope>NUCLEOTIDE SEQUENCE [LARGE SCALE GENOMIC DNA]</scope>
    <source>
        <strain evidence="12 13">DSM 24525</strain>
    </source>
</reference>
<evidence type="ECO:0000259" key="11">
    <source>
        <dbReference type="Pfam" id="PF16916"/>
    </source>
</evidence>
<name>A0A2W7HW79_9PROT</name>
<keyword evidence="13" id="KW-1185">Reference proteome</keyword>
<dbReference type="EMBL" id="QKYU01000031">
    <property type="protein sequence ID" value="PZW39001.1"/>
    <property type="molecule type" value="Genomic_DNA"/>
</dbReference>
<dbReference type="RefSeq" id="WP_211314225.1">
    <property type="nucleotide sequence ID" value="NZ_QKYU01000031.1"/>
</dbReference>
<evidence type="ECO:0000256" key="7">
    <source>
        <dbReference type="ARBA" id="ARBA00023136"/>
    </source>
</evidence>
<keyword evidence="3" id="KW-0813">Transport</keyword>
<dbReference type="InterPro" id="IPR058533">
    <property type="entry name" value="Cation_efflux_TM"/>
</dbReference>
<dbReference type="Gene3D" id="3.30.70.1350">
    <property type="entry name" value="Cation efflux protein, cytoplasmic domain"/>
    <property type="match status" value="1"/>
</dbReference>
<dbReference type="NCBIfam" id="TIGR01297">
    <property type="entry name" value="CDF"/>
    <property type="match status" value="1"/>
</dbReference>
<evidence type="ECO:0000313" key="13">
    <source>
        <dbReference type="Proteomes" id="UP000249688"/>
    </source>
</evidence>
<evidence type="ECO:0000256" key="2">
    <source>
        <dbReference type="ARBA" id="ARBA00008114"/>
    </source>
</evidence>
<dbReference type="InterPro" id="IPR027470">
    <property type="entry name" value="Cation_efflux_CTD"/>
</dbReference>
<organism evidence="12 13">
    <name type="scientific">Humitalea rosea</name>
    <dbReference type="NCBI Taxonomy" id="990373"/>
    <lineage>
        <taxon>Bacteria</taxon>
        <taxon>Pseudomonadati</taxon>
        <taxon>Pseudomonadota</taxon>
        <taxon>Alphaproteobacteria</taxon>
        <taxon>Acetobacterales</taxon>
        <taxon>Roseomonadaceae</taxon>
        <taxon>Humitalea</taxon>
    </lineage>
</organism>
<dbReference type="PANTHER" id="PTHR43840:SF15">
    <property type="entry name" value="MITOCHONDRIAL METAL TRANSPORTER 1-RELATED"/>
    <property type="match status" value="1"/>
</dbReference>
<dbReference type="InterPro" id="IPR027469">
    <property type="entry name" value="Cation_efflux_TMD_sf"/>
</dbReference>
<dbReference type="Pfam" id="PF16916">
    <property type="entry name" value="ZT_dimer"/>
    <property type="match status" value="1"/>
</dbReference>
<evidence type="ECO:0000256" key="3">
    <source>
        <dbReference type="ARBA" id="ARBA00022448"/>
    </source>
</evidence>
<dbReference type="SUPFAM" id="SSF160240">
    <property type="entry name" value="Cation efflux protein cytoplasmic domain-like"/>
    <property type="match status" value="1"/>
</dbReference>
<evidence type="ECO:0000256" key="6">
    <source>
        <dbReference type="ARBA" id="ARBA00022989"/>
    </source>
</evidence>
<dbReference type="Pfam" id="PF01545">
    <property type="entry name" value="Cation_efflux"/>
    <property type="match status" value="1"/>
</dbReference>
<dbReference type="InterPro" id="IPR002524">
    <property type="entry name" value="Cation_efflux"/>
</dbReference>
<evidence type="ECO:0000256" key="5">
    <source>
        <dbReference type="ARBA" id="ARBA00022692"/>
    </source>
</evidence>
<keyword evidence="6 9" id="KW-1133">Transmembrane helix</keyword>
<protein>
    <recommendedName>
        <fullName evidence="8">Protein p34</fullName>
    </recommendedName>
</protein>
<accession>A0A2W7HW79</accession>
<dbReference type="GO" id="GO:0005886">
    <property type="term" value="C:plasma membrane"/>
    <property type="evidence" value="ECO:0007669"/>
    <property type="project" value="UniProtKB-SubCell"/>
</dbReference>
<feature type="domain" description="Cation efflux protein transmembrane" evidence="10">
    <location>
        <begin position="20"/>
        <end position="211"/>
    </location>
</feature>
<dbReference type="InterPro" id="IPR050291">
    <property type="entry name" value="CDF_Transporter"/>
</dbReference>
<dbReference type="SUPFAM" id="SSF161111">
    <property type="entry name" value="Cation efflux protein transmembrane domain-like"/>
    <property type="match status" value="1"/>
</dbReference>
<dbReference type="InterPro" id="IPR036837">
    <property type="entry name" value="Cation_efflux_CTD_sf"/>
</dbReference>
<keyword evidence="4" id="KW-1003">Cell membrane</keyword>
<dbReference type="GO" id="GO:0015341">
    <property type="term" value="F:zinc efflux antiporter activity"/>
    <property type="evidence" value="ECO:0007669"/>
    <property type="project" value="TreeGrafter"/>
</dbReference>
<evidence type="ECO:0000256" key="8">
    <source>
        <dbReference type="ARBA" id="ARBA00068882"/>
    </source>
</evidence>
<dbReference type="Gene3D" id="1.20.1510.10">
    <property type="entry name" value="Cation efflux protein transmembrane domain"/>
    <property type="match status" value="1"/>
</dbReference>
<feature type="transmembrane region" description="Helical" evidence="9">
    <location>
        <begin position="118"/>
        <end position="138"/>
    </location>
</feature>
<comment type="caution">
    <text evidence="12">The sequence shown here is derived from an EMBL/GenBank/DDBJ whole genome shotgun (WGS) entry which is preliminary data.</text>
</comment>
<feature type="transmembrane region" description="Helical" evidence="9">
    <location>
        <begin position="21"/>
        <end position="45"/>
    </location>
</feature>
<comment type="subcellular location">
    <subcellularLocation>
        <location evidence="1">Cell membrane</location>
        <topology evidence="1">Multi-pass membrane protein</topology>
    </subcellularLocation>
</comment>
<evidence type="ECO:0000256" key="4">
    <source>
        <dbReference type="ARBA" id="ARBA00022475"/>
    </source>
</evidence>
<keyword evidence="5 9" id="KW-0812">Transmembrane</keyword>
<dbReference type="FunFam" id="3.30.70.1350:FF:000002">
    <property type="entry name" value="Ferrous-iron efflux pump FieF"/>
    <property type="match status" value="1"/>
</dbReference>
<feature type="transmembrane region" description="Helical" evidence="9">
    <location>
        <begin position="82"/>
        <end position="106"/>
    </location>
</feature>
<evidence type="ECO:0000256" key="9">
    <source>
        <dbReference type="SAM" id="Phobius"/>
    </source>
</evidence>
<feature type="domain" description="Cation efflux protein cytoplasmic" evidence="11">
    <location>
        <begin position="221"/>
        <end position="292"/>
    </location>
</feature>
<keyword evidence="7 9" id="KW-0472">Membrane</keyword>
<evidence type="ECO:0000259" key="10">
    <source>
        <dbReference type="Pfam" id="PF01545"/>
    </source>
</evidence>
<dbReference type="Proteomes" id="UP000249688">
    <property type="component" value="Unassembled WGS sequence"/>
</dbReference>
<dbReference type="PANTHER" id="PTHR43840">
    <property type="entry name" value="MITOCHONDRIAL METAL TRANSPORTER 1-RELATED"/>
    <property type="match status" value="1"/>
</dbReference>
<evidence type="ECO:0000313" key="12">
    <source>
        <dbReference type="EMBL" id="PZW39001.1"/>
    </source>
</evidence>
<evidence type="ECO:0000256" key="1">
    <source>
        <dbReference type="ARBA" id="ARBA00004651"/>
    </source>
</evidence>
<sequence length="304" mass="31551">MSTATPPRLGPRAETLALGSLLIAIAVLAMKAVAAWLTGSVALFADALESVVNVTAAGAALAAIRFAAIPPDANHPYGHAKAEYFSAVLEGALIIAAALAIIHQAWSSLSSLHVPFSPAAGLAVSAVAALINGIWATVLTRRGAVLKSPALLADARHLWSDVVTSVGVILGVGLVALTGILWLDPLLAALTAVNILWSGWHLLRESVGGLMDEAVSDGPLSRIRAIITADAEGAIEAHDLRTRHAGRWTFVEFHLVVPGEMSVSDAHGICDRVEAALKDELGNAVITIHVEPDVKAKHKGVLVL</sequence>
<comment type="similarity">
    <text evidence="2">Belongs to the cation diffusion facilitator (CDF) transporter (TC 2.A.4) family.</text>
</comment>
<dbReference type="AlphaFoldDB" id="A0A2W7HW79"/>
<gene>
    <name evidence="12" type="ORF">C8P66_13134</name>
</gene>
<dbReference type="GO" id="GO:0015086">
    <property type="term" value="F:cadmium ion transmembrane transporter activity"/>
    <property type="evidence" value="ECO:0007669"/>
    <property type="project" value="TreeGrafter"/>
</dbReference>
<dbReference type="GO" id="GO:0006882">
    <property type="term" value="P:intracellular zinc ion homeostasis"/>
    <property type="evidence" value="ECO:0007669"/>
    <property type="project" value="TreeGrafter"/>
</dbReference>
<proteinExistence type="inferred from homology"/>
<dbReference type="GO" id="GO:0015093">
    <property type="term" value="F:ferrous iron transmembrane transporter activity"/>
    <property type="evidence" value="ECO:0007669"/>
    <property type="project" value="TreeGrafter"/>
</dbReference>